<protein>
    <recommendedName>
        <fullName evidence="13">C2H2-type domain-containing protein</fullName>
    </recommendedName>
</protein>
<evidence type="ECO:0000256" key="4">
    <source>
        <dbReference type="ARBA" id="ARBA00022737"/>
    </source>
</evidence>
<keyword evidence="2" id="KW-1017">Isopeptide bond</keyword>
<evidence type="ECO:0000256" key="6">
    <source>
        <dbReference type="ARBA" id="ARBA00022833"/>
    </source>
</evidence>
<dbReference type="GO" id="GO:0000978">
    <property type="term" value="F:RNA polymerase II cis-regulatory region sequence-specific DNA binding"/>
    <property type="evidence" value="ECO:0007669"/>
    <property type="project" value="TreeGrafter"/>
</dbReference>
<dbReference type="Pfam" id="PF25491">
    <property type="entry name" value="CCHC_BCL-11A"/>
    <property type="match status" value="1"/>
</dbReference>
<evidence type="ECO:0000256" key="7">
    <source>
        <dbReference type="ARBA" id="ARBA00022843"/>
    </source>
</evidence>
<feature type="compositionally biased region" description="Polar residues" evidence="12">
    <location>
        <begin position="580"/>
        <end position="592"/>
    </location>
</feature>
<feature type="domain" description="C2H2-type" evidence="13">
    <location>
        <begin position="700"/>
        <end position="731"/>
    </location>
</feature>
<dbReference type="OrthoDB" id="10046198at2759"/>
<evidence type="ECO:0000256" key="11">
    <source>
        <dbReference type="PROSITE-ProRule" id="PRU00042"/>
    </source>
</evidence>
<keyword evidence="7" id="KW-0832">Ubl conjugation</keyword>
<feature type="region of interest" description="Disordered" evidence="12">
    <location>
        <begin position="35"/>
        <end position="59"/>
    </location>
</feature>
<dbReference type="GO" id="GO:0006357">
    <property type="term" value="P:regulation of transcription by RNA polymerase II"/>
    <property type="evidence" value="ECO:0007669"/>
    <property type="project" value="TreeGrafter"/>
</dbReference>
<dbReference type="InterPro" id="IPR036236">
    <property type="entry name" value="Znf_C2H2_sf"/>
</dbReference>
<dbReference type="Gene3D" id="3.30.160.60">
    <property type="entry name" value="Classic Zinc Finger"/>
    <property type="match status" value="3"/>
</dbReference>
<dbReference type="EMBL" id="KZ270053">
    <property type="protein sequence ID" value="OZC06904.1"/>
    <property type="molecule type" value="Genomic_DNA"/>
</dbReference>
<evidence type="ECO:0000313" key="15">
    <source>
        <dbReference type="Proteomes" id="UP000242913"/>
    </source>
</evidence>
<keyword evidence="6" id="KW-0862">Zinc</keyword>
<evidence type="ECO:0000256" key="5">
    <source>
        <dbReference type="ARBA" id="ARBA00022771"/>
    </source>
</evidence>
<dbReference type="InterPro" id="IPR013087">
    <property type="entry name" value="Znf_C2H2_type"/>
</dbReference>
<evidence type="ECO:0000256" key="10">
    <source>
        <dbReference type="ARBA" id="ARBA00023242"/>
    </source>
</evidence>
<dbReference type="GO" id="GO:0003700">
    <property type="term" value="F:DNA-binding transcription factor activity"/>
    <property type="evidence" value="ECO:0007669"/>
    <property type="project" value="TreeGrafter"/>
</dbReference>
<keyword evidence="15" id="KW-1185">Reference proteome</keyword>
<dbReference type="AlphaFoldDB" id="A0A238BPG8"/>
<accession>A0A238BPG8</accession>
<dbReference type="InterPro" id="IPR051497">
    <property type="entry name" value="Dev/Hematopoietic_TF"/>
</dbReference>
<keyword evidence="10" id="KW-0539">Nucleus</keyword>
<evidence type="ECO:0000256" key="9">
    <source>
        <dbReference type="ARBA" id="ARBA00023163"/>
    </source>
</evidence>
<keyword evidence="4" id="KW-0677">Repeat</keyword>
<dbReference type="GO" id="GO:0005634">
    <property type="term" value="C:nucleus"/>
    <property type="evidence" value="ECO:0007669"/>
    <property type="project" value="UniProtKB-SubCell"/>
</dbReference>
<dbReference type="PROSITE" id="PS50157">
    <property type="entry name" value="ZINC_FINGER_C2H2_2"/>
    <property type="match status" value="3"/>
</dbReference>
<dbReference type="SUPFAM" id="SSF57667">
    <property type="entry name" value="beta-beta-alpha zinc fingers"/>
    <property type="match status" value="2"/>
</dbReference>
<dbReference type="PROSITE" id="PS00028">
    <property type="entry name" value="ZINC_FINGER_C2H2_1"/>
    <property type="match status" value="2"/>
</dbReference>
<sequence>MSSGLRNCSKILRKNDNSTTTTIATTSTAATVNATSKAGPLGTTVISEPKSRRGRKPTINRPTLVQTAVKGVVNGDDYDSSTVAVDKMTERGKTMTTSITGKCNDLQQTSATTTTTTTTTVINSTANVTDESELFLSKVYDDINRSTPSIAAMNKSDGSVPLASTDSGIDSCIDVDHEMKDVITLRDDEEASPSENCSDDIAAVPQSRNSIHYDRIVCGDCHAEFSLSTFVEFVEHKISRCDSKRMPLDEFLANISPAHPSSETLRPGRRRFLVSYRHPSAEMSDSCSRCITSSCGNDQNASCTLSANEDQQKRNKRVDATTDTDTLGGGGSLTCHSCKHVCSDVWGLLKHVFIAHGLRICEYRNLGKGGFSLNAFCSERLKEIAEKAGEPLTDLRHVVSPITISSRTNEHLKAIVNCSRTQQLENTDEEHSNNGIASTTTSATPFLPTSALSSVSSSLTAATLAANLWMQPNIPNMLALMQEYYAQFSLNNAASYLLGAGSPSVAPRNNNNGSAFNAITKITSSPEEPSPVAPNSATQSLGLAGFARSDTTAQDQLSSPGMKQGHWNGLGAFGSKRQRSSNNGSETLSPATPSGAPLHSKLSRLDDENNEDTKSTMLNVVDGDDLAFAEPAARRDTNAKKDRCTFCCKVFTNRSNLIVHLRSHTGEKPYKCRLCSYACAQSSKLTRHMRTHGQQGKETYHCNICQMPFSVHSTLEKHMRKCVVANNQNRENNQQFSPAEAKTIDNPSKMAAAAASTLADATSLLAFSNVSLNGSQLPANITQSNKIVLNCFINIAEIVDNEKSKFWVPTGLFHASN</sequence>
<dbReference type="Pfam" id="PF00096">
    <property type="entry name" value="zf-C2H2"/>
    <property type="match status" value="3"/>
</dbReference>
<dbReference type="GO" id="GO:0008270">
    <property type="term" value="F:zinc ion binding"/>
    <property type="evidence" value="ECO:0007669"/>
    <property type="project" value="UniProtKB-KW"/>
</dbReference>
<evidence type="ECO:0000256" key="12">
    <source>
        <dbReference type="SAM" id="MobiDB-lite"/>
    </source>
</evidence>
<dbReference type="SMART" id="SM00355">
    <property type="entry name" value="ZnF_C2H2"/>
    <property type="match status" value="4"/>
</dbReference>
<keyword evidence="3" id="KW-0479">Metal-binding</keyword>
<organism evidence="14 15">
    <name type="scientific">Onchocerca flexuosa</name>
    <dbReference type="NCBI Taxonomy" id="387005"/>
    <lineage>
        <taxon>Eukaryota</taxon>
        <taxon>Metazoa</taxon>
        <taxon>Ecdysozoa</taxon>
        <taxon>Nematoda</taxon>
        <taxon>Chromadorea</taxon>
        <taxon>Rhabditida</taxon>
        <taxon>Spirurina</taxon>
        <taxon>Spiruromorpha</taxon>
        <taxon>Filarioidea</taxon>
        <taxon>Onchocercidae</taxon>
        <taxon>Onchocerca</taxon>
    </lineage>
</organism>
<feature type="domain" description="C2H2-type" evidence="13">
    <location>
        <begin position="670"/>
        <end position="697"/>
    </location>
</feature>
<keyword evidence="8" id="KW-0805">Transcription regulation</keyword>
<evidence type="ECO:0000256" key="2">
    <source>
        <dbReference type="ARBA" id="ARBA00022499"/>
    </source>
</evidence>
<evidence type="ECO:0000313" key="14">
    <source>
        <dbReference type="EMBL" id="OZC06904.1"/>
    </source>
</evidence>
<dbReference type="FunFam" id="3.30.160.60:FF:000037">
    <property type="entry name" value="B-cell lymphoma/leukemia 11A isoform X1"/>
    <property type="match status" value="1"/>
</dbReference>
<evidence type="ECO:0000256" key="3">
    <source>
        <dbReference type="ARBA" id="ARBA00022723"/>
    </source>
</evidence>
<evidence type="ECO:0000256" key="1">
    <source>
        <dbReference type="ARBA" id="ARBA00004123"/>
    </source>
</evidence>
<comment type="subcellular location">
    <subcellularLocation>
        <location evidence="1">Nucleus</location>
    </subcellularLocation>
</comment>
<name>A0A238BPG8_9BILA</name>
<feature type="compositionally biased region" description="Polar residues" evidence="12">
    <location>
        <begin position="551"/>
        <end position="561"/>
    </location>
</feature>
<keyword evidence="9" id="KW-0804">Transcription</keyword>
<proteinExistence type="predicted"/>
<gene>
    <name evidence="14" type="ORF">X798_06110</name>
</gene>
<dbReference type="Proteomes" id="UP000242913">
    <property type="component" value="Unassembled WGS sequence"/>
</dbReference>
<feature type="compositionally biased region" description="Basic and acidic residues" evidence="12">
    <location>
        <begin position="603"/>
        <end position="614"/>
    </location>
</feature>
<evidence type="ECO:0000259" key="13">
    <source>
        <dbReference type="PROSITE" id="PS50157"/>
    </source>
</evidence>
<dbReference type="PANTHER" id="PTHR45993">
    <property type="entry name" value="B-CELL LYMPHOMA/LEUKEMIA 11"/>
    <property type="match status" value="1"/>
</dbReference>
<evidence type="ECO:0000256" key="8">
    <source>
        <dbReference type="ARBA" id="ARBA00023015"/>
    </source>
</evidence>
<dbReference type="PANTHER" id="PTHR45993:SF6">
    <property type="entry name" value="C2H2-TYPE DOMAIN-CONTAINING PROTEIN"/>
    <property type="match status" value="1"/>
</dbReference>
<reference evidence="14 15" key="1">
    <citation type="submission" date="2015-12" db="EMBL/GenBank/DDBJ databases">
        <title>Draft genome of the nematode, Onchocerca flexuosa.</title>
        <authorList>
            <person name="Mitreva M."/>
        </authorList>
    </citation>
    <scope>NUCLEOTIDE SEQUENCE [LARGE SCALE GENOMIC DNA]</scope>
    <source>
        <strain evidence="14">Red Deer</strain>
    </source>
</reference>
<keyword evidence="5 11" id="KW-0863">Zinc-finger</keyword>
<feature type="region of interest" description="Disordered" evidence="12">
    <location>
        <begin position="551"/>
        <end position="618"/>
    </location>
</feature>
<dbReference type="InterPro" id="IPR057448">
    <property type="entry name" value="BCL-11A_Znf_CCHC"/>
</dbReference>
<feature type="domain" description="C2H2-type" evidence="13">
    <location>
        <begin position="642"/>
        <end position="669"/>
    </location>
</feature>